<dbReference type="Proteomes" id="UP000245880">
    <property type="component" value="Unassembled WGS sequence"/>
</dbReference>
<gene>
    <name evidence="7" type="ORF">CLV98_104148</name>
</gene>
<evidence type="ECO:0000313" key="7">
    <source>
        <dbReference type="EMBL" id="PWJ58290.1"/>
    </source>
</evidence>
<accession>A0A316AND2</accession>
<dbReference type="SUPFAM" id="SSF88946">
    <property type="entry name" value="Sigma2 domain of RNA polymerase sigma factors"/>
    <property type="match status" value="1"/>
</dbReference>
<dbReference type="Gene3D" id="1.10.10.10">
    <property type="entry name" value="Winged helix-like DNA-binding domain superfamily/Winged helix DNA-binding domain"/>
    <property type="match status" value="1"/>
</dbReference>
<dbReference type="InterPro" id="IPR007627">
    <property type="entry name" value="RNA_pol_sigma70_r2"/>
</dbReference>
<evidence type="ECO:0000256" key="1">
    <source>
        <dbReference type="ARBA" id="ARBA00010641"/>
    </source>
</evidence>
<keyword evidence="8" id="KW-1185">Reference proteome</keyword>
<dbReference type="InterPro" id="IPR013249">
    <property type="entry name" value="RNA_pol_sigma70_r4_t2"/>
</dbReference>
<keyword evidence="2" id="KW-0805">Transcription regulation</keyword>
<protein>
    <submittedName>
        <fullName evidence="7">RNA polymerase sigma-70 factor (ECF subfamily)</fullName>
    </submittedName>
</protein>
<keyword evidence="3" id="KW-0731">Sigma factor</keyword>
<comment type="similarity">
    <text evidence="1">Belongs to the sigma-70 factor family. ECF subfamily.</text>
</comment>
<keyword evidence="4" id="KW-0804">Transcription</keyword>
<dbReference type="GO" id="GO:0003677">
    <property type="term" value="F:DNA binding"/>
    <property type="evidence" value="ECO:0007669"/>
    <property type="project" value="InterPro"/>
</dbReference>
<sequence>MIKNPSLFLIPFADNTEDQLLWSAFQQGDSKAFEKLYKRYVRVLYSYGYKILPDASVIEDLIQDLFIDLWQSRERLSEAVSPKYYLFRSLRRRIYKAEKRHINRFRELDSEDSDILPPTVPIEYEIIQQEGETQQRKDLEFHLKSLPLRQYEALTLRYYQDLSYAEIADILLINEQSVRNLIQRAVLKLKHLALALSLFLFLFLL</sequence>
<comment type="caution">
    <text evidence="7">The sequence shown here is derived from an EMBL/GenBank/DDBJ whole genome shotgun (WGS) entry which is preliminary data.</text>
</comment>
<feature type="domain" description="RNA polymerase sigma factor 70 region 4 type 2" evidence="6">
    <location>
        <begin position="143"/>
        <end position="189"/>
    </location>
</feature>
<evidence type="ECO:0000256" key="3">
    <source>
        <dbReference type="ARBA" id="ARBA00023082"/>
    </source>
</evidence>
<dbReference type="NCBIfam" id="TIGR02937">
    <property type="entry name" value="sigma70-ECF"/>
    <property type="match status" value="1"/>
</dbReference>
<dbReference type="PANTHER" id="PTHR43133:SF46">
    <property type="entry name" value="RNA POLYMERASE SIGMA-70 FACTOR ECF SUBFAMILY"/>
    <property type="match status" value="1"/>
</dbReference>
<feature type="domain" description="RNA polymerase sigma-70 region 2" evidence="5">
    <location>
        <begin position="36"/>
        <end position="97"/>
    </location>
</feature>
<evidence type="ECO:0000259" key="5">
    <source>
        <dbReference type="Pfam" id="PF04542"/>
    </source>
</evidence>
<dbReference type="InterPro" id="IPR013324">
    <property type="entry name" value="RNA_pol_sigma_r3/r4-like"/>
</dbReference>
<dbReference type="GO" id="GO:0016987">
    <property type="term" value="F:sigma factor activity"/>
    <property type="evidence" value="ECO:0007669"/>
    <property type="project" value="UniProtKB-KW"/>
</dbReference>
<proteinExistence type="inferred from homology"/>
<dbReference type="AlphaFoldDB" id="A0A316AND2"/>
<dbReference type="GO" id="GO:0006352">
    <property type="term" value="P:DNA-templated transcription initiation"/>
    <property type="evidence" value="ECO:0007669"/>
    <property type="project" value="InterPro"/>
</dbReference>
<evidence type="ECO:0000256" key="2">
    <source>
        <dbReference type="ARBA" id="ARBA00023015"/>
    </source>
</evidence>
<dbReference type="InterPro" id="IPR014284">
    <property type="entry name" value="RNA_pol_sigma-70_dom"/>
</dbReference>
<dbReference type="CDD" id="cd06171">
    <property type="entry name" value="Sigma70_r4"/>
    <property type="match status" value="1"/>
</dbReference>
<organism evidence="7 8">
    <name type="scientific">Dyadobacter jejuensis</name>
    <dbReference type="NCBI Taxonomy" id="1082580"/>
    <lineage>
        <taxon>Bacteria</taxon>
        <taxon>Pseudomonadati</taxon>
        <taxon>Bacteroidota</taxon>
        <taxon>Cytophagia</taxon>
        <taxon>Cytophagales</taxon>
        <taxon>Spirosomataceae</taxon>
        <taxon>Dyadobacter</taxon>
    </lineage>
</organism>
<evidence type="ECO:0000313" key="8">
    <source>
        <dbReference type="Proteomes" id="UP000245880"/>
    </source>
</evidence>
<dbReference type="Pfam" id="PF04542">
    <property type="entry name" value="Sigma70_r2"/>
    <property type="match status" value="1"/>
</dbReference>
<dbReference type="RefSeq" id="WP_229203301.1">
    <property type="nucleotide sequence ID" value="NZ_QGDT01000004.1"/>
</dbReference>
<name>A0A316AND2_9BACT</name>
<evidence type="ECO:0000256" key="4">
    <source>
        <dbReference type="ARBA" id="ARBA00023163"/>
    </source>
</evidence>
<dbReference type="SUPFAM" id="SSF88659">
    <property type="entry name" value="Sigma3 and sigma4 domains of RNA polymerase sigma factors"/>
    <property type="match status" value="1"/>
</dbReference>
<dbReference type="EMBL" id="QGDT01000004">
    <property type="protein sequence ID" value="PWJ58290.1"/>
    <property type="molecule type" value="Genomic_DNA"/>
</dbReference>
<dbReference type="Pfam" id="PF08281">
    <property type="entry name" value="Sigma70_r4_2"/>
    <property type="match status" value="1"/>
</dbReference>
<dbReference type="Gene3D" id="1.10.1740.10">
    <property type="match status" value="1"/>
</dbReference>
<dbReference type="InterPro" id="IPR039425">
    <property type="entry name" value="RNA_pol_sigma-70-like"/>
</dbReference>
<dbReference type="PANTHER" id="PTHR43133">
    <property type="entry name" value="RNA POLYMERASE ECF-TYPE SIGMA FACTO"/>
    <property type="match status" value="1"/>
</dbReference>
<reference evidence="7 8" key="1">
    <citation type="submission" date="2018-03" db="EMBL/GenBank/DDBJ databases">
        <title>Genomic Encyclopedia of Archaeal and Bacterial Type Strains, Phase II (KMG-II): from individual species to whole genera.</title>
        <authorList>
            <person name="Goeker M."/>
        </authorList>
    </citation>
    <scope>NUCLEOTIDE SEQUENCE [LARGE SCALE GENOMIC DNA]</scope>
    <source>
        <strain evidence="7 8">DSM 100346</strain>
    </source>
</reference>
<dbReference type="InterPro" id="IPR013325">
    <property type="entry name" value="RNA_pol_sigma_r2"/>
</dbReference>
<dbReference type="InterPro" id="IPR036388">
    <property type="entry name" value="WH-like_DNA-bd_sf"/>
</dbReference>
<evidence type="ECO:0000259" key="6">
    <source>
        <dbReference type="Pfam" id="PF08281"/>
    </source>
</evidence>